<organism evidence="5 7">
    <name type="scientific">Didymodactylos carnosus</name>
    <dbReference type="NCBI Taxonomy" id="1234261"/>
    <lineage>
        <taxon>Eukaryota</taxon>
        <taxon>Metazoa</taxon>
        <taxon>Spiralia</taxon>
        <taxon>Gnathifera</taxon>
        <taxon>Rotifera</taxon>
        <taxon>Eurotatoria</taxon>
        <taxon>Bdelloidea</taxon>
        <taxon>Philodinida</taxon>
        <taxon>Philodinidae</taxon>
        <taxon>Didymodactylos</taxon>
    </lineage>
</organism>
<dbReference type="Pfam" id="PF02205">
    <property type="entry name" value="WH2"/>
    <property type="match status" value="1"/>
</dbReference>
<dbReference type="SMART" id="SM00246">
    <property type="entry name" value="WH2"/>
    <property type="match status" value="1"/>
</dbReference>
<name>A0A813Y6L5_9BILA</name>
<dbReference type="GO" id="GO:0005524">
    <property type="term" value="F:ATP binding"/>
    <property type="evidence" value="ECO:0007669"/>
    <property type="project" value="InterPro"/>
</dbReference>
<dbReference type="EMBL" id="CAJOBC010001219">
    <property type="protein sequence ID" value="CAF3664405.1"/>
    <property type="molecule type" value="Genomic_DNA"/>
</dbReference>
<dbReference type="Gene3D" id="1.10.510.10">
    <property type="entry name" value="Transferase(Phosphotransferase) domain 1"/>
    <property type="match status" value="1"/>
</dbReference>
<evidence type="ECO:0000259" key="3">
    <source>
        <dbReference type="PROSITE" id="PS50011"/>
    </source>
</evidence>
<keyword evidence="2" id="KW-0472">Membrane</keyword>
<dbReference type="InterPro" id="IPR011009">
    <property type="entry name" value="Kinase-like_dom_sf"/>
</dbReference>
<evidence type="ECO:0000313" key="7">
    <source>
        <dbReference type="Proteomes" id="UP000663829"/>
    </source>
</evidence>
<gene>
    <name evidence="5" type="ORF">GPM918_LOCUS7444</name>
    <name evidence="6" type="ORF">SRO942_LOCUS7444</name>
</gene>
<dbReference type="SUPFAM" id="SSF56112">
    <property type="entry name" value="Protein kinase-like (PK-like)"/>
    <property type="match status" value="1"/>
</dbReference>
<feature type="domain" description="Protein kinase" evidence="3">
    <location>
        <begin position="104"/>
        <end position="404"/>
    </location>
</feature>
<dbReference type="InterPro" id="IPR003124">
    <property type="entry name" value="WH2_dom"/>
</dbReference>
<keyword evidence="7" id="KW-1185">Reference proteome</keyword>
<dbReference type="PROSITE" id="PS51082">
    <property type="entry name" value="WH2"/>
    <property type="match status" value="1"/>
</dbReference>
<sequence length="513" mass="58227">MEEDALWIPLLVICAIVLSVGIIFLICCLCTKYRQRSSRDTRFHSAVDIDTPLLQRLAQPKRQRELDSQRSALLTCHFYVRCGNEYTFNSQLTQIGYRIDKHWFLLNSKKGSGSQGSVLLSLFPKNDIFQFPVEESIYISILNELFSYLYHPYVEQIKRIDYIQNQLLFVLIKDYQTNGSLKDLIHGVVPTAQFNGKYSYRSSGLSLERVRLYSTQILEGLLYLKEKGIPPLVDLHTGNIVITRNGQCAQIGSYEYSFLQERSRIALFVKRSVYNMQPNNTDEMSKSDISEVICFGRIIFEMVSGYELDTSTLTPKHWHDCRDDSVRQLLTIIFDGTKPVLTLRDIQQLPYFKTGPPLKELTNFQPILVEYSQDIKSILDHTKQQKKTLLTKPTSTQTTTMSVSSKRSSGSLKRSSATLPVRRSKSIATTSLINLNYSQQPKSTAIEQINMSQLPNRPPPLAKNPPSPPLPPMAIPELGASGEGDRSALLGDIRQGFQLRKTVTNDRSAPVVK</sequence>
<feature type="region of interest" description="Disordered" evidence="1">
    <location>
        <begin position="386"/>
        <end position="423"/>
    </location>
</feature>
<feature type="transmembrane region" description="Helical" evidence="2">
    <location>
        <begin position="6"/>
        <end position="29"/>
    </location>
</feature>
<dbReference type="Proteomes" id="UP000663829">
    <property type="component" value="Unassembled WGS sequence"/>
</dbReference>
<keyword evidence="2" id="KW-0812">Transmembrane</keyword>
<feature type="region of interest" description="Disordered" evidence="1">
    <location>
        <begin position="452"/>
        <end position="487"/>
    </location>
</feature>
<feature type="domain" description="WH2" evidence="4">
    <location>
        <begin position="485"/>
        <end position="502"/>
    </location>
</feature>
<comment type="caution">
    <text evidence="5">The sequence shown here is derived from an EMBL/GenBank/DDBJ whole genome shotgun (WGS) entry which is preliminary data.</text>
</comment>
<reference evidence="5" key="1">
    <citation type="submission" date="2021-02" db="EMBL/GenBank/DDBJ databases">
        <authorList>
            <person name="Nowell W R."/>
        </authorList>
    </citation>
    <scope>NUCLEOTIDE SEQUENCE</scope>
</reference>
<dbReference type="AlphaFoldDB" id="A0A813Y6L5"/>
<feature type="compositionally biased region" description="Low complexity" evidence="1">
    <location>
        <begin position="387"/>
        <end position="416"/>
    </location>
</feature>
<dbReference type="GO" id="GO:0004672">
    <property type="term" value="F:protein kinase activity"/>
    <property type="evidence" value="ECO:0007669"/>
    <property type="project" value="InterPro"/>
</dbReference>
<keyword evidence="2" id="KW-1133">Transmembrane helix</keyword>
<evidence type="ECO:0000313" key="6">
    <source>
        <dbReference type="EMBL" id="CAF3664405.1"/>
    </source>
</evidence>
<feature type="compositionally biased region" description="Pro residues" evidence="1">
    <location>
        <begin position="456"/>
        <end position="474"/>
    </location>
</feature>
<protein>
    <recommendedName>
        <fullName evidence="8">Slowpoke-binding protein</fullName>
    </recommendedName>
</protein>
<evidence type="ECO:0000256" key="1">
    <source>
        <dbReference type="SAM" id="MobiDB-lite"/>
    </source>
</evidence>
<proteinExistence type="predicted"/>
<evidence type="ECO:0008006" key="8">
    <source>
        <dbReference type="Google" id="ProtNLM"/>
    </source>
</evidence>
<evidence type="ECO:0000313" key="5">
    <source>
        <dbReference type="EMBL" id="CAF0877783.1"/>
    </source>
</evidence>
<dbReference type="InterPro" id="IPR000719">
    <property type="entry name" value="Prot_kinase_dom"/>
</dbReference>
<evidence type="ECO:0000256" key="2">
    <source>
        <dbReference type="SAM" id="Phobius"/>
    </source>
</evidence>
<dbReference type="EMBL" id="CAJNOQ010001219">
    <property type="protein sequence ID" value="CAF0877783.1"/>
    <property type="molecule type" value="Genomic_DNA"/>
</dbReference>
<dbReference type="Proteomes" id="UP000681722">
    <property type="component" value="Unassembled WGS sequence"/>
</dbReference>
<dbReference type="PROSITE" id="PS50011">
    <property type="entry name" value="PROTEIN_KINASE_DOM"/>
    <property type="match status" value="1"/>
</dbReference>
<dbReference type="GO" id="GO:0003779">
    <property type="term" value="F:actin binding"/>
    <property type="evidence" value="ECO:0007669"/>
    <property type="project" value="InterPro"/>
</dbReference>
<dbReference type="CDD" id="cd22064">
    <property type="entry name" value="WH2_WAS_WASL"/>
    <property type="match status" value="1"/>
</dbReference>
<dbReference type="OrthoDB" id="10045021at2759"/>
<accession>A0A813Y6L5</accession>
<evidence type="ECO:0000259" key="4">
    <source>
        <dbReference type="PROSITE" id="PS51082"/>
    </source>
</evidence>